<evidence type="ECO:0000313" key="2">
    <source>
        <dbReference type="EMBL" id="PIL35338.1"/>
    </source>
</evidence>
<dbReference type="Gene3D" id="3.80.10.10">
    <property type="entry name" value="Ribonuclease Inhibitor"/>
    <property type="match status" value="1"/>
</dbReference>
<sequence length="567" mass="63727">MLSRPSGDPHWKAHWHRDHDTRKPRVTQQAHRALFCYDVLIEVFAALNLNERVDLKACARSAQVCLAWTGPASEVLWTSSSGRALKDLDQLLRAVDVEIASKRFVPEVLRCNKVKIRRRQDAWDLFLHYGSQVRALRNTRYTGRYDNPVTVKGQEADLIHYLIRRNEGRTFLPSLRSAVWEEYPESRGAVFALLPFSLGSLDLTFYWTMTKHDIEGFMDRLSALVPGLLWLRITTAPEDVLIERLSFPPNLRHLFLEASYGSTLSLTQLQALLSRLQRVETLSVHIQVGSHAEHWQGDLRAGKALQKLHVEGGCRDLAALMAHLHAPSLRELDVRVEGPSYDPAAHHELSLAIGQNARLARTLRSLRLVYRPPDSGESESAVAAAAKEAGPGGAPVALFSDVLAPLVQGLGLTAGLETLVVEHWHHAVSFMDDEVAQIAHAFPLLKSLTLSVGVRTMGLRPPSRLPSVAVLYHVAQYCQQLEHLEIELADDFLLASQLNWLREPSSIADGSPGHPLQTLELTVWMPVGWRGGGARDEFQSYANKIFPNRYRDKEIFFERYPAHWLTS</sequence>
<dbReference type="OrthoDB" id="2752977at2759"/>
<dbReference type="SUPFAM" id="SSF52047">
    <property type="entry name" value="RNI-like"/>
    <property type="match status" value="1"/>
</dbReference>
<dbReference type="Proteomes" id="UP000230002">
    <property type="component" value="Unassembled WGS sequence"/>
</dbReference>
<gene>
    <name evidence="2" type="ORF">GSI_02063</name>
</gene>
<dbReference type="AlphaFoldDB" id="A0A2G8SP36"/>
<feature type="compositionally biased region" description="Basic and acidic residues" evidence="1">
    <location>
        <begin position="7"/>
        <end position="23"/>
    </location>
</feature>
<feature type="region of interest" description="Disordered" evidence="1">
    <location>
        <begin position="1"/>
        <end position="24"/>
    </location>
</feature>
<protein>
    <recommendedName>
        <fullName evidence="4">F-box domain-containing protein</fullName>
    </recommendedName>
</protein>
<reference evidence="2 3" key="1">
    <citation type="journal article" date="2015" name="Sci. Rep.">
        <title>Chromosome-level genome map provides insights into diverse defense mechanisms in the medicinal fungus Ganoderma sinense.</title>
        <authorList>
            <person name="Zhu Y."/>
            <person name="Xu J."/>
            <person name="Sun C."/>
            <person name="Zhou S."/>
            <person name="Xu H."/>
            <person name="Nelson D.R."/>
            <person name="Qian J."/>
            <person name="Song J."/>
            <person name="Luo H."/>
            <person name="Xiang L."/>
            <person name="Li Y."/>
            <person name="Xu Z."/>
            <person name="Ji A."/>
            <person name="Wang L."/>
            <person name="Lu S."/>
            <person name="Hayward A."/>
            <person name="Sun W."/>
            <person name="Li X."/>
            <person name="Schwartz D.C."/>
            <person name="Wang Y."/>
            <person name="Chen S."/>
        </authorList>
    </citation>
    <scope>NUCLEOTIDE SEQUENCE [LARGE SCALE GENOMIC DNA]</scope>
    <source>
        <strain evidence="2 3">ZZ0214-1</strain>
    </source>
</reference>
<keyword evidence="3" id="KW-1185">Reference proteome</keyword>
<dbReference type="STRING" id="1077348.A0A2G8SP36"/>
<dbReference type="InterPro" id="IPR032675">
    <property type="entry name" value="LRR_dom_sf"/>
</dbReference>
<organism evidence="2 3">
    <name type="scientific">Ganoderma sinense ZZ0214-1</name>
    <dbReference type="NCBI Taxonomy" id="1077348"/>
    <lineage>
        <taxon>Eukaryota</taxon>
        <taxon>Fungi</taxon>
        <taxon>Dikarya</taxon>
        <taxon>Basidiomycota</taxon>
        <taxon>Agaricomycotina</taxon>
        <taxon>Agaricomycetes</taxon>
        <taxon>Polyporales</taxon>
        <taxon>Polyporaceae</taxon>
        <taxon>Ganoderma</taxon>
    </lineage>
</organism>
<proteinExistence type="predicted"/>
<accession>A0A2G8SP36</accession>
<dbReference type="EMBL" id="AYKW01000003">
    <property type="protein sequence ID" value="PIL35338.1"/>
    <property type="molecule type" value="Genomic_DNA"/>
</dbReference>
<evidence type="ECO:0000313" key="3">
    <source>
        <dbReference type="Proteomes" id="UP000230002"/>
    </source>
</evidence>
<name>A0A2G8SP36_9APHY</name>
<evidence type="ECO:0008006" key="4">
    <source>
        <dbReference type="Google" id="ProtNLM"/>
    </source>
</evidence>
<evidence type="ECO:0000256" key="1">
    <source>
        <dbReference type="SAM" id="MobiDB-lite"/>
    </source>
</evidence>
<comment type="caution">
    <text evidence="2">The sequence shown here is derived from an EMBL/GenBank/DDBJ whole genome shotgun (WGS) entry which is preliminary data.</text>
</comment>